<accession>A0ABN8XJS6</accession>
<reference evidence="2" key="1">
    <citation type="submission" date="2023-04" db="EMBL/GenBank/DDBJ databases">
        <authorList>
            <consortium name="ELIXIR-Norway"/>
        </authorList>
    </citation>
    <scope>NUCLEOTIDE SEQUENCE [LARGE SCALE GENOMIC DNA]</scope>
</reference>
<dbReference type="Proteomes" id="UP001176941">
    <property type="component" value="Unassembled WGS sequence"/>
</dbReference>
<gene>
    <name evidence="2" type="ORF">MRATA1EN1_LOCUS30742</name>
</gene>
<organism evidence="2 3">
    <name type="scientific">Rangifer tarandus platyrhynchus</name>
    <name type="common">Svalbard reindeer</name>
    <dbReference type="NCBI Taxonomy" id="3082113"/>
    <lineage>
        <taxon>Eukaryota</taxon>
        <taxon>Metazoa</taxon>
        <taxon>Chordata</taxon>
        <taxon>Craniata</taxon>
        <taxon>Vertebrata</taxon>
        <taxon>Euteleostomi</taxon>
        <taxon>Mammalia</taxon>
        <taxon>Eutheria</taxon>
        <taxon>Laurasiatheria</taxon>
        <taxon>Artiodactyla</taxon>
        <taxon>Ruminantia</taxon>
        <taxon>Pecora</taxon>
        <taxon>Cervidae</taxon>
        <taxon>Odocoileinae</taxon>
        <taxon>Rangifer</taxon>
    </lineage>
</organism>
<proteinExistence type="predicted"/>
<dbReference type="EMBL" id="CATKSN020000135">
    <property type="protein sequence ID" value="CAI9149124.1"/>
    <property type="molecule type" value="Genomic_DNA"/>
</dbReference>
<evidence type="ECO:0000313" key="3">
    <source>
        <dbReference type="Proteomes" id="UP001176941"/>
    </source>
</evidence>
<feature type="region of interest" description="Disordered" evidence="1">
    <location>
        <begin position="115"/>
        <end position="138"/>
    </location>
</feature>
<sequence length="204" mass="22619">MAILFYRACHNSVEVLNCVSCGSSVSGNSYTLPSFMQGKGVMISRLKTHACCLLQEVTRADKNWEVLSTVTKRSDAAGTNLSVVKGALKYLQKELLVFFCGAAVASDVCEGRRRKREGRSRDLQGRGERNDDFVPLRGDDLENASDDDGITHLPSISLERSFAVWEWYMNSFCSARFASFRRQGLAAARFTRLKTSDGNPMVLA</sequence>
<keyword evidence="3" id="KW-1185">Reference proteome</keyword>
<name>A0ABN8XJS6_RANTA</name>
<evidence type="ECO:0000313" key="2">
    <source>
        <dbReference type="EMBL" id="CAI9149124.1"/>
    </source>
</evidence>
<protein>
    <recommendedName>
        <fullName evidence="4">Yippee domain-containing protein</fullName>
    </recommendedName>
</protein>
<evidence type="ECO:0008006" key="4">
    <source>
        <dbReference type="Google" id="ProtNLM"/>
    </source>
</evidence>
<comment type="caution">
    <text evidence="2">The sequence shown here is derived from an EMBL/GenBank/DDBJ whole genome shotgun (WGS) entry which is preliminary data.</text>
</comment>
<feature type="compositionally biased region" description="Basic and acidic residues" evidence="1">
    <location>
        <begin position="119"/>
        <end position="138"/>
    </location>
</feature>
<evidence type="ECO:0000256" key="1">
    <source>
        <dbReference type="SAM" id="MobiDB-lite"/>
    </source>
</evidence>